<evidence type="ECO:0000313" key="4">
    <source>
        <dbReference type="Proteomes" id="UP000789342"/>
    </source>
</evidence>
<dbReference type="CDD" id="cd00030">
    <property type="entry name" value="C2"/>
    <property type="match status" value="1"/>
</dbReference>
<gene>
    <name evidence="3" type="ORF">AMORRO_LOCUS9983</name>
</gene>
<dbReference type="Pfam" id="PF00168">
    <property type="entry name" value="C2"/>
    <property type="match status" value="1"/>
</dbReference>
<feature type="compositionally biased region" description="Basic and acidic residues" evidence="1">
    <location>
        <begin position="302"/>
        <end position="316"/>
    </location>
</feature>
<feature type="region of interest" description="Disordered" evidence="1">
    <location>
        <begin position="136"/>
        <end position="271"/>
    </location>
</feature>
<sequence length="323" mass="34089">LNCIATRVNMPFGRLEITVVEAKNLKGGSFMDKADPYISLSTDRQNTQKTTVSKDAGANATWNQNFYFDIVEGRNELYVQAYDEDPGSDDLIGGAVVQLGPLFQSGFADAWFPLTKQDRNTGNVHLVMKFHGQGPTSGPTGYAPYPVSSGGQGGYSTPPTHHGPTEYSSLGPQGGPMPTGYGAGTPPPPGQPGYPPAQPAGYYQQPPQQPFGAPQQTGYPPQSASYGSQPAYPGSAPPSQSSGYSGQPGAVYPGSVTSPPSSDKAQKEGGSDWVKTAGIGVAALAGAGALAYVGKKMYDEHEEKEFEKHHKQEGMHHSQQGYE</sequence>
<dbReference type="AlphaFoldDB" id="A0A9N9DSJ8"/>
<dbReference type="EMBL" id="CAJVPV010010449">
    <property type="protein sequence ID" value="CAG8651403.1"/>
    <property type="molecule type" value="Genomic_DNA"/>
</dbReference>
<dbReference type="InterPro" id="IPR052981">
    <property type="entry name" value="Ingression_C2_domain"/>
</dbReference>
<feature type="non-terminal residue" evidence="3">
    <location>
        <position position="323"/>
    </location>
</feature>
<evidence type="ECO:0000259" key="2">
    <source>
        <dbReference type="PROSITE" id="PS50004"/>
    </source>
</evidence>
<dbReference type="SMART" id="SM00239">
    <property type="entry name" value="C2"/>
    <property type="match status" value="1"/>
</dbReference>
<keyword evidence="4" id="KW-1185">Reference proteome</keyword>
<dbReference type="OrthoDB" id="270970at2759"/>
<dbReference type="PROSITE" id="PS50004">
    <property type="entry name" value="C2"/>
    <property type="match status" value="1"/>
</dbReference>
<dbReference type="Gene3D" id="2.60.40.150">
    <property type="entry name" value="C2 domain"/>
    <property type="match status" value="1"/>
</dbReference>
<comment type="caution">
    <text evidence="3">The sequence shown here is derived from an EMBL/GenBank/DDBJ whole genome shotgun (WGS) entry which is preliminary data.</text>
</comment>
<proteinExistence type="predicted"/>
<dbReference type="SUPFAM" id="SSF49562">
    <property type="entry name" value="C2 domain (Calcium/lipid-binding domain, CaLB)"/>
    <property type="match status" value="1"/>
</dbReference>
<feature type="compositionally biased region" description="Low complexity" evidence="1">
    <location>
        <begin position="227"/>
        <end position="250"/>
    </location>
</feature>
<dbReference type="PANTHER" id="PTHR47052:SF3">
    <property type="entry name" value="INGRESSION PROTEIN 1"/>
    <property type="match status" value="1"/>
</dbReference>
<evidence type="ECO:0000256" key="1">
    <source>
        <dbReference type="SAM" id="MobiDB-lite"/>
    </source>
</evidence>
<evidence type="ECO:0000313" key="3">
    <source>
        <dbReference type="EMBL" id="CAG8651403.1"/>
    </source>
</evidence>
<dbReference type="Proteomes" id="UP000789342">
    <property type="component" value="Unassembled WGS sequence"/>
</dbReference>
<dbReference type="PANTHER" id="PTHR47052">
    <property type="entry name" value="CONSERVED SERINE PROLINE-RICH PROTEIN (AFU_ORTHOLOGUE AFUA_2G01790)"/>
    <property type="match status" value="1"/>
</dbReference>
<organism evidence="3 4">
    <name type="scientific">Acaulospora morrowiae</name>
    <dbReference type="NCBI Taxonomy" id="94023"/>
    <lineage>
        <taxon>Eukaryota</taxon>
        <taxon>Fungi</taxon>
        <taxon>Fungi incertae sedis</taxon>
        <taxon>Mucoromycota</taxon>
        <taxon>Glomeromycotina</taxon>
        <taxon>Glomeromycetes</taxon>
        <taxon>Diversisporales</taxon>
        <taxon>Acaulosporaceae</taxon>
        <taxon>Acaulospora</taxon>
    </lineage>
</organism>
<feature type="compositionally biased region" description="Pro residues" evidence="1">
    <location>
        <begin position="185"/>
        <end position="198"/>
    </location>
</feature>
<accession>A0A9N9DSJ8</accession>
<reference evidence="3" key="1">
    <citation type="submission" date="2021-06" db="EMBL/GenBank/DDBJ databases">
        <authorList>
            <person name="Kallberg Y."/>
            <person name="Tangrot J."/>
            <person name="Rosling A."/>
        </authorList>
    </citation>
    <scope>NUCLEOTIDE SEQUENCE</scope>
    <source>
        <strain evidence="3">CL551</strain>
    </source>
</reference>
<name>A0A9N9DSJ8_9GLOM</name>
<feature type="domain" description="C2" evidence="2">
    <location>
        <begin position="1"/>
        <end position="112"/>
    </location>
</feature>
<feature type="region of interest" description="Disordered" evidence="1">
    <location>
        <begin position="302"/>
        <end position="323"/>
    </location>
</feature>
<protein>
    <submittedName>
        <fullName evidence="3">1274_t:CDS:1</fullName>
    </submittedName>
</protein>
<dbReference type="InterPro" id="IPR035892">
    <property type="entry name" value="C2_domain_sf"/>
</dbReference>
<dbReference type="InterPro" id="IPR000008">
    <property type="entry name" value="C2_dom"/>
</dbReference>
<feature type="compositionally biased region" description="Low complexity" evidence="1">
    <location>
        <begin position="199"/>
        <end position="218"/>
    </location>
</feature>